<comment type="similarity">
    <text evidence="3 15">Belongs to the peptidase S11 family.</text>
</comment>
<evidence type="ECO:0000256" key="1">
    <source>
        <dbReference type="ARBA" id="ARBA00003217"/>
    </source>
</evidence>
<dbReference type="PANTHER" id="PTHR21581">
    <property type="entry name" value="D-ALANYL-D-ALANINE CARBOXYPEPTIDASE"/>
    <property type="match status" value="1"/>
</dbReference>
<feature type="active site" description="Proton acceptor" evidence="13">
    <location>
        <position position="145"/>
    </location>
</feature>
<evidence type="ECO:0000256" key="10">
    <source>
        <dbReference type="ARBA" id="ARBA00022984"/>
    </source>
</evidence>
<evidence type="ECO:0000259" key="17">
    <source>
        <dbReference type="SMART" id="SM00936"/>
    </source>
</evidence>
<dbReference type="Pfam" id="PF07943">
    <property type="entry name" value="PBP5_C"/>
    <property type="match status" value="1"/>
</dbReference>
<feature type="chain" id="PRO_5035165048" description="serine-type D-Ala-D-Ala carboxypeptidase" evidence="16">
    <location>
        <begin position="26"/>
        <end position="463"/>
    </location>
</feature>
<sequence length="463" mass="49937">MFTIKKISLIAASSITLLATQLSFAQDAVKAQTAEKTQSTQVVQPAAQNEPNTYGATSVNYMGVPLNAYGAVSSSANVPLEVQVPPAPADLVLPNITPATAIWHNQVVTPPMLNVKSYLLIDAKTGNILAEKNANMRIAPASLTKMMLLYIVEQKLAAGSIKLDQKVQVPAIAWHTAGSSMHLKAAQEVTIQDLLEGTIVASGNDAAVTLAMTLAGTQEGFVNIMNFTAKKLGMNNTHFSDVMGLPAPNLYTTARDLSVLAQHIIYDYPQYYHYYKMSSVSMNGFVTRNYNKLLDIYPYADGIKTGSTDSAGYSLVSSAVKPDHDRLISVVIGSTSLLQSARDSQTLLEYGFSNFQTKTFYPANYALGNIRIYKGESDTVDIGVQKPVAISFPSYIDAKDIQFVLHKNPKGLVAPVTAGTNAGSVDMVYKGKTIETFPVVALKDDGTGSLWQRIKGTVSLWFA</sequence>
<keyword evidence="10" id="KW-0573">Peptidoglycan synthesis</keyword>
<dbReference type="GO" id="GO:0009002">
    <property type="term" value="F:serine-type D-Ala-D-Ala carboxypeptidase activity"/>
    <property type="evidence" value="ECO:0007669"/>
    <property type="project" value="UniProtKB-EC"/>
</dbReference>
<evidence type="ECO:0000256" key="15">
    <source>
        <dbReference type="RuleBase" id="RU004016"/>
    </source>
</evidence>
<dbReference type="Proteomes" id="UP000636949">
    <property type="component" value="Unassembled WGS sequence"/>
</dbReference>
<dbReference type="RefSeq" id="WP_117002819.1">
    <property type="nucleotide sequence ID" value="NZ_BMJS01000013.1"/>
</dbReference>
<keyword evidence="11" id="KW-0961">Cell wall biogenesis/degradation</keyword>
<reference evidence="18" key="2">
    <citation type="submission" date="2020-09" db="EMBL/GenBank/DDBJ databases">
        <authorList>
            <person name="Sun Q."/>
            <person name="Zhou Y."/>
        </authorList>
    </citation>
    <scope>NUCLEOTIDE SEQUENCE</scope>
    <source>
        <strain evidence="18">CGMCC 1.15758</strain>
    </source>
</reference>
<accession>A0A8J2Z441</accession>
<dbReference type="InterPro" id="IPR012907">
    <property type="entry name" value="Peptidase_S11_C"/>
</dbReference>
<feature type="domain" description="Peptidase S11 D-Ala-D-Ala carboxypeptidase A C-terminal" evidence="17">
    <location>
        <begin position="355"/>
        <end position="447"/>
    </location>
</feature>
<dbReference type="PANTHER" id="PTHR21581:SF6">
    <property type="entry name" value="TRAFFICKING PROTEIN PARTICLE COMPLEX SUBUNIT 12"/>
    <property type="match status" value="1"/>
</dbReference>
<evidence type="ECO:0000256" key="4">
    <source>
        <dbReference type="ARBA" id="ARBA00012448"/>
    </source>
</evidence>
<dbReference type="GO" id="GO:0006508">
    <property type="term" value="P:proteolysis"/>
    <property type="evidence" value="ECO:0007669"/>
    <property type="project" value="UniProtKB-KW"/>
</dbReference>
<protein>
    <recommendedName>
        <fullName evidence="4">serine-type D-Ala-D-Ala carboxypeptidase</fullName>
        <ecNumber evidence="4">3.4.16.4</ecNumber>
    </recommendedName>
</protein>
<dbReference type="InterPro" id="IPR012338">
    <property type="entry name" value="Beta-lactam/transpept-like"/>
</dbReference>
<evidence type="ECO:0000256" key="12">
    <source>
        <dbReference type="ARBA" id="ARBA00034000"/>
    </source>
</evidence>
<proteinExistence type="inferred from homology"/>
<gene>
    <name evidence="18" type="ORF">GCM10010995_13690</name>
</gene>
<evidence type="ECO:0000256" key="3">
    <source>
        <dbReference type="ARBA" id="ARBA00007164"/>
    </source>
</evidence>
<dbReference type="PRINTS" id="PR00725">
    <property type="entry name" value="DADACBPTASE1"/>
</dbReference>
<dbReference type="InterPro" id="IPR001967">
    <property type="entry name" value="Peptidase_S11_N"/>
</dbReference>
<dbReference type="Pfam" id="PF00768">
    <property type="entry name" value="Peptidase_S11"/>
    <property type="match status" value="1"/>
</dbReference>
<evidence type="ECO:0000256" key="2">
    <source>
        <dbReference type="ARBA" id="ARBA00004752"/>
    </source>
</evidence>
<dbReference type="GO" id="GO:0008360">
    <property type="term" value="P:regulation of cell shape"/>
    <property type="evidence" value="ECO:0007669"/>
    <property type="project" value="UniProtKB-KW"/>
</dbReference>
<keyword evidence="9" id="KW-0133">Cell shape</keyword>
<evidence type="ECO:0000313" key="19">
    <source>
        <dbReference type="Proteomes" id="UP000636949"/>
    </source>
</evidence>
<dbReference type="Gene3D" id="3.40.710.10">
    <property type="entry name" value="DD-peptidase/beta-lactamase superfamily"/>
    <property type="match status" value="1"/>
</dbReference>
<dbReference type="SUPFAM" id="SSF56601">
    <property type="entry name" value="beta-lactamase/transpeptidase-like"/>
    <property type="match status" value="1"/>
</dbReference>
<dbReference type="EC" id="3.4.16.4" evidence="4"/>
<feature type="active site" description="Acyl-ester intermediate" evidence="13">
    <location>
        <position position="142"/>
    </location>
</feature>
<comment type="pathway">
    <text evidence="2">Cell wall biogenesis; peptidoglycan biosynthesis.</text>
</comment>
<keyword evidence="7 16" id="KW-0732">Signal</keyword>
<keyword evidence="5 18" id="KW-0121">Carboxypeptidase</keyword>
<dbReference type="InterPro" id="IPR018044">
    <property type="entry name" value="Peptidase_S11"/>
</dbReference>
<dbReference type="GO" id="GO:0071555">
    <property type="term" value="P:cell wall organization"/>
    <property type="evidence" value="ECO:0007669"/>
    <property type="project" value="UniProtKB-KW"/>
</dbReference>
<dbReference type="InterPro" id="IPR015956">
    <property type="entry name" value="Peniciliin-bd_prot_C_sf"/>
</dbReference>
<reference evidence="18" key="1">
    <citation type="journal article" date="2014" name="Int. J. Syst. Evol. Microbiol.">
        <title>Complete genome sequence of Corynebacterium casei LMG S-19264T (=DSM 44701T), isolated from a smear-ripened cheese.</title>
        <authorList>
            <consortium name="US DOE Joint Genome Institute (JGI-PGF)"/>
            <person name="Walter F."/>
            <person name="Albersmeier A."/>
            <person name="Kalinowski J."/>
            <person name="Ruckert C."/>
        </authorList>
    </citation>
    <scope>NUCLEOTIDE SEQUENCE</scope>
    <source>
        <strain evidence="18">CGMCC 1.15758</strain>
    </source>
</reference>
<evidence type="ECO:0000256" key="16">
    <source>
        <dbReference type="SAM" id="SignalP"/>
    </source>
</evidence>
<evidence type="ECO:0000256" key="8">
    <source>
        <dbReference type="ARBA" id="ARBA00022801"/>
    </source>
</evidence>
<feature type="binding site" evidence="14">
    <location>
        <position position="304"/>
    </location>
    <ligand>
        <name>substrate</name>
    </ligand>
</feature>
<dbReference type="Gene3D" id="2.60.410.10">
    <property type="entry name" value="D-Ala-D-Ala carboxypeptidase, C-terminal domain"/>
    <property type="match status" value="1"/>
</dbReference>
<evidence type="ECO:0000256" key="13">
    <source>
        <dbReference type="PIRSR" id="PIRSR618044-1"/>
    </source>
</evidence>
<comment type="function">
    <text evidence="1">Removes C-terminal D-alanyl residues from sugar-peptide cell wall precursors.</text>
</comment>
<dbReference type="SUPFAM" id="SSF69189">
    <property type="entry name" value="Penicillin-binding protein associated domain"/>
    <property type="match status" value="1"/>
</dbReference>
<evidence type="ECO:0000313" key="18">
    <source>
        <dbReference type="EMBL" id="GGF97753.1"/>
    </source>
</evidence>
<dbReference type="SMART" id="SM00936">
    <property type="entry name" value="PBP5_C"/>
    <property type="match status" value="1"/>
</dbReference>
<dbReference type="AlphaFoldDB" id="A0A8J2Z441"/>
<keyword evidence="8" id="KW-0378">Hydrolase</keyword>
<evidence type="ECO:0000256" key="11">
    <source>
        <dbReference type="ARBA" id="ARBA00023316"/>
    </source>
</evidence>
<keyword evidence="6" id="KW-0645">Protease</keyword>
<dbReference type="InterPro" id="IPR037167">
    <property type="entry name" value="Peptidase_S11_C_sf"/>
</dbReference>
<comment type="catalytic activity">
    <reaction evidence="12">
        <text>Preferential cleavage: (Ac)2-L-Lys-D-Ala-|-D-Ala. Also transpeptidation of peptidyl-alanyl moieties that are N-acyl substituents of D-alanine.</text>
        <dbReference type="EC" id="3.4.16.4"/>
    </reaction>
</comment>
<feature type="signal peptide" evidence="16">
    <location>
        <begin position="1"/>
        <end position="25"/>
    </location>
</feature>
<evidence type="ECO:0000256" key="6">
    <source>
        <dbReference type="ARBA" id="ARBA00022670"/>
    </source>
</evidence>
<dbReference type="EMBL" id="BMJS01000013">
    <property type="protein sequence ID" value="GGF97753.1"/>
    <property type="molecule type" value="Genomic_DNA"/>
</dbReference>
<comment type="caution">
    <text evidence="18">The sequence shown here is derived from an EMBL/GenBank/DDBJ whole genome shotgun (WGS) entry which is preliminary data.</text>
</comment>
<evidence type="ECO:0000256" key="5">
    <source>
        <dbReference type="ARBA" id="ARBA00022645"/>
    </source>
</evidence>
<dbReference type="UniPathway" id="UPA00219"/>
<organism evidence="18 19">
    <name type="scientific">Cysteiniphilum litorale</name>
    <dbReference type="NCBI Taxonomy" id="2056700"/>
    <lineage>
        <taxon>Bacteria</taxon>
        <taxon>Pseudomonadati</taxon>
        <taxon>Pseudomonadota</taxon>
        <taxon>Gammaproteobacteria</taxon>
        <taxon>Thiotrichales</taxon>
        <taxon>Fastidiosibacteraceae</taxon>
        <taxon>Cysteiniphilum</taxon>
    </lineage>
</organism>
<keyword evidence="19" id="KW-1185">Reference proteome</keyword>
<dbReference type="GO" id="GO:0009252">
    <property type="term" value="P:peptidoglycan biosynthetic process"/>
    <property type="evidence" value="ECO:0007669"/>
    <property type="project" value="UniProtKB-UniPathway"/>
</dbReference>
<evidence type="ECO:0000256" key="7">
    <source>
        <dbReference type="ARBA" id="ARBA00022729"/>
    </source>
</evidence>
<dbReference type="OrthoDB" id="9795979at2"/>
<evidence type="ECO:0000256" key="14">
    <source>
        <dbReference type="PIRSR" id="PIRSR618044-2"/>
    </source>
</evidence>
<feature type="active site" evidence="13">
    <location>
        <position position="202"/>
    </location>
</feature>
<evidence type="ECO:0000256" key="9">
    <source>
        <dbReference type="ARBA" id="ARBA00022960"/>
    </source>
</evidence>
<name>A0A8J2Z441_9GAMM</name>